<evidence type="ECO:0000256" key="2">
    <source>
        <dbReference type="SAM" id="Phobius"/>
    </source>
</evidence>
<gene>
    <name evidence="3" type="ORF">LF1_56020</name>
</gene>
<comment type="caution">
    <text evidence="3">The sequence shown here is derived from an EMBL/GenBank/DDBJ whole genome shotgun (WGS) entry which is preliminary data.</text>
</comment>
<dbReference type="AlphaFoldDB" id="A0A5B1CAA1"/>
<evidence type="ECO:0000256" key="1">
    <source>
        <dbReference type="SAM" id="MobiDB-lite"/>
    </source>
</evidence>
<keyword evidence="4" id="KW-1185">Reference proteome</keyword>
<dbReference type="Proteomes" id="UP000322699">
    <property type="component" value="Unassembled WGS sequence"/>
</dbReference>
<feature type="region of interest" description="Disordered" evidence="1">
    <location>
        <begin position="62"/>
        <end position="83"/>
    </location>
</feature>
<evidence type="ECO:0000313" key="4">
    <source>
        <dbReference type="Proteomes" id="UP000322699"/>
    </source>
</evidence>
<organism evidence="3 4">
    <name type="scientific">Rubripirellula obstinata</name>
    <dbReference type="NCBI Taxonomy" id="406547"/>
    <lineage>
        <taxon>Bacteria</taxon>
        <taxon>Pseudomonadati</taxon>
        <taxon>Planctomycetota</taxon>
        <taxon>Planctomycetia</taxon>
        <taxon>Pirellulales</taxon>
        <taxon>Pirellulaceae</taxon>
        <taxon>Rubripirellula</taxon>
    </lineage>
</organism>
<keyword evidence="2" id="KW-1133">Transmembrane helix</keyword>
<accession>A0A5B1CAA1</accession>
<sequence length="187" mass="20637">MNVTHGDEVRADGPYRNSILRITIACTGVAVVGFSLCLHVNRRHPVMPTVIRLSRGHLLPPSRPAGHNQCSTKTALPPTPDETEVPTALRGINQRLNSNAQLMPTCRLHCVAPTNACPCTLDLLLLAETCLNARSLLRFHHGDCHPQGRSPRERTVSRWCIADNHCMHRSGGRTLFSLLARQTPPPR</sequence>
<name>A0A5B1CAA1_9BACT</name>
<protein>
    <submittedName>
        <fullName evidence="3">Uncharacterized protein</fullName>
    </submittedName>
</protein>
<feature type="transmembrane region" description="Helical" evidence="2">
    <location>
        <begin position="19"/>
        <end position="38"/>
    </location>
</feature>
<reference evidence="3 4" key="1">
    <citation type="submission" date="2019-08" db="EMBL/GenBank/DDBJ databases">
        <title>Deep-cultivation of Planctomycetes and their phenomic and genomic characterization uncovers novel biology.</title>
        <authorList>
            <person name="Wiegand S."/>
            <person name="Jogler M."/>
            <person name="Boedeker C."/>
            <person name="Pinto D."/>
            <person name="Vollmers J."/>
            <person name="Rivas-Marin E."/>
            <person name="Kohn T."/>
            <person name="Peeters S.H."/>
            <person name="Heuer A."/>
            <person name="Rast P."/>
            <person name="Oberbeckmann S."/>
            <person name="Bunk B."/>
            <person name="Jeske O."/>
            <person name="Meyerdierks A."/>
            <person name="Storesund J.E."/>
            <person name="Kallscheuer N."/>
            <person name="Luecker S."/>
            <person name="Lage O.M."/>
            <person name="Pohl T."/>
            <person name="Merkel B.J."/>
            <person name="Hornburger P."/>
            <person name="Mueller R.-W."/>
            <person name="Bruemmer F."/>
            <person name="Labrenz M."/>
            <person name="Spormann A.M."/>
            <person name="Op Den Camp H."/>
            <person name="Overmann J."/>
            <person name="Amann R."/>
            <person name="Jetten M.S.M."/>
            <person name="Mascher T."/>
            <person name="Medema M.H."/>
            <person name="Devos D.P."/>
            <person name="Kaster A.-K."/>
            <person name="Ovreas L."/>
            <person name="Rohde M."/>
            <person name="Galperin M.Y."/>
            <person name="Jogler C."/>
        </authorList>
    </citation>
    <scope>NUCLEOTIDE SEQUENCE [LARGE SCALE GENOMIC DNA]</scope>
    <source>
        <strain evidence="3 4">LF1</strain>
    </source>
</reference>
<keyword evidence="2" id="KW-0472">Membrane</keyword>
<dbReference type="EMBL" id="VRLW01000004">
    <property type="protein sequence ID" value="KAA1257202.1"/>
    <property type="molecule type" value="Genomic_DNA"/>
</dbReference>
<evidence type="ECO:0000313" key="3">
    <source>
        <dbReference type="EMBL" id="KAA1257202.1"/>
    </source>
</evidence>
<keyword evidence="2" id="KW-0812">Transmembrane</keyword>
<proteinExistence type="predicted"/>